<dbReference type="PANTHER" id="PTHR42748">
    <property type="entry name" value="NITROGEN METABOLITE REPRESSION PROTEIN NMRA FAMILY MEMBER"/>
    <property type="match status" value="1"/>
</dbReference>
<gene>
    <name evidence="5" type="ORF">DSM5745_08043</name>
</gene>
<evidence type="ECO:0000256" key="2">
    <source>
        <dbReference type="ARBA" id="ARBA00022857"/>
    </source>
</evidence>
<dbReference type="Gene3D" id="3.40.50.720">
    <property type="entry name" value="NAD(P)-binding Rossmann-like Domain"/>
    <property type="match status" value="1"/>
</dbReference>
<comment type="caution">
    <text evidence="5">The sequence shown here is derived from an EMBL/GenBank/DDBJ whole genome shotgun (WGS) entry which is preliminary data.</text>
</comment>
<dbReference type="GeneID" id="38118413"/>
<dbReference type="STRING" id="1810919.A0A3D8R8Z6"/>
<sequence length="344" mass="37265">MQTPNPPTILLIGATGNTGRGVTTTLPSLLRTSTNHSTHRILALTRSLTSAASQSLLANPAIQVLEHPWPELTTSWLRTHNVTRIFIAPHINTTLFAEESALLIAALHADVEYIVRVSTSAPNVRPDSPVYYARMHWAIENMLCSKAFARSRMHWTSLQPNAFAPFFLSAAAGYINEFRSTGSQDSLALRLMAAEDVGSAIIDPGEVGVFAAHLLACPETAVHHGKKYVFNGPVDITGKEIVGLVGEVIGEAVRKENVVYQDMSVVDEVILAMTSESRNVVGSIRYAMEASWRGECRVETTSPEVREIAPARKTPGEVLRELVDGEENGRAGGLGKAPGMPSLY</sequence>
<organism evidence="5 6">
    <name type="scientific">Aspergillus mulundensis</name>
    <dbReference type="NCBI Taxonomy" id="1810919"/>
    <lineage>
        <taxon>Eukaryota</taxon>
        <taxon>Fungi</taxon>
        <taxon>Dikarya</taxon>
        <taxon>Ascomycota</taxon>
        <taxon>Pezizomycotina</taxon>
        <taxon>Eurotiomycetes</taxon>
        <taxon>Eurotiomycetidae</taxon>
        <taxon>Eurotiales</taxon>
        <taxon>Aspergillaceae</taxon>
        <taxon>Aspergillus</taxon>
        <taxon>Aspergillus subgen. Nidulantes</taxon>
    </lineage>
</organism>
<dbReference type="InterPro" id="IPR008030">
    <property type="entry name" value="NmrA-like"/>
</dbReference>
<feature type="region of interest" description="Disordered" evidence="3">
    <location>
        <begin position="323"/>
        <end position="344"/>
    </location>
</feature>
<dbReference type="InterPro" id="IPR051164">
    <property type="entry name" value="NmrA-like_oxidored"/>
</dbReference>
<dbReference type="RefSeq" id="XP_026601063.1">
    <property type="nucleotide sequence ID" value="XM_026750059.1"/>
</dbReference>
<evidence type="ECO:0000256" key="1">
    <source>
        <dbReference type="ARBA" id="ARBA00006328"/>
    </source>
</evidence>
<dbReference type="GO" id="GO:0005634">
    <property type="term" value="C:nucleus"/>
    <property type="evidence" value="ECO:0007669"/>
    <property type="project" value="TreeGrafter"/>
</dbReference>
<dbReference type="Proteomes" id="UP000256690">
    <property type="component" value="Unassembled WGS sequence"/>
</dbReference>
<keyword evidence="6" id="KW-1185">Reference proteome</keyword>
<accession>A0A3D8R8Z6</accession>
<reference evidence="5 6" key="1">
    <citation type="journal article" date="2018" name="IMA Fungus">
        <title>IMA Genome-F 9: Draft genome sequence of Annulohypoxylon stygium, Aspergillus mulundensis, Berkeleyomyces basicola (syn. Thielaviopsis basicola), Ceratocystis smalleyi, two Cercospora beticola strains, Coleophoma cylindrospora, Fusarium fracticaudum, Phialophora cf. hyalina, and Morchella septimelata.</title>
        <authorList>
            <person name="Wingfield B.D."/>
            <person name="Bills G.F."/>
            <person name="Dong Y."/>
            <person name="Huang W."/>
            <person name="Nel W.J."/>
            <person name="Swalarsk-Parry B.S."/>
            <person name="Vaghefi N."/>
            <person name="Wilken P.M."/>
            <person name="An Z."/>
            <person name="de Beer Z.W."/>
            <person name="De Vos L."/>
            <person name="Chen L."/>
            <person name="Duong T.A."/>
            <person name="Gao Y."/>
            <person name="Hammerbacher A."/>
            <person name="Kikkert J.R."/>
            <person name="Li Y."/>
            <person name="Li H."/>
            <person name="Li K."/>
            <person name="Li Q."/>
            <person name="Liu X."/>
            <person name="Ma X."/>
            <person name="Naidoo K."/>
            <person name="Pethybridge S.J."/>
            <person name="Sun J."/>
            <person name="Steenkamp E.T."/>
            <person name="van der Nest M.A."/>
            <person name="van Wyk S."/>
            <person name="Wingfield M.J."/>
            <person name="Xiong C."/>
            <person name="Yue Q."/>
            <person name="Zhang X."/>
        </authorList>
    </citation>
    <scope>NUCLEOTIDE SEQUENCE [LARGE SCALE GENOMIC DNA]</scope>
    <source>
        <strain evidence="5 6">DSM 5745</strain>
    </source>
</reference>
<evidence type="ECO:0000313" key="6">
    <source>
        <dbReference type="Proteomes" id="UP000256690"/>
    </source>
</evidence>
<evidence type="ECO:0000313" key="5">
    <source>
        <dbReference type="EMBL" id="RDW70532.1"/>
    </source>
</evidence>
<name>A0A3D8R8Z6_9EURO</name>
<protein>
    <recommendedName>
        <fullName evidence="4">NmrA-like domain-containing protein</fullName>
    </recommendedName>
</protein>
<keyword evidence="2" id="KW-0521">NADP</keyword>
<dbReference type="SUPFAM" id="SSF51735">
    <property type="entry name" value="NAD(P)-binding Rossmann-fold domains"/>
    <property type="match status" value="1"/>
</dbReference>
<evidence type="ECO:0000256" key="3">
    <source>
        <dbReference type="SAM" id="MobiDB-lite"/>
    </source>
</evidence>
<comment type="similarity">
    <text evidence="1">Belongs to the NmrA-type oxidoreductase family.</text>
</comment>
<feature type="domain" description="NmrA-like" evidence="4">
    <location>
        <begin position="8"/>
        <end position="269"/>
    </location>
</feature>
<dbReference type="EMBL" id="PVWQ01000010">
    <property type="protein sequence ID" value="RDW70532.1"/>
    <property type="molecule type" value="Genomic_DNA"/>
</dbReference>
<dbReference type="Pfam" id="PF05368">
    <property type="entry name" value="NmrA"/>
    <property type="match status" value="1"/>
</dbReference>
<dbReference type="Gene3D" id="3.90.25.10">
    <property type="entry name" value="UDP-galactose 4-epimerase, domain 1"/>
    <property type="match status" value="1"/>
</dbReference>
<proteinExistence type="inferred from homology"/>
<dbReference type="AlphaFoldDB" id="A0A3D8R8Z6"/>
<dbReference type="OrthoDB" id="413314at2759"/>
<evidence type="ECO:0000259" key="4">
    <source>
        <dbReference type="Pfam" id="PF05368"/>
    </source>
</evidence>
<dbReference type="InterPro" id="IPR036291">
    <property type="entry name" value="NAD(P)-bd_dom_sf"/>
</dbReference>
<dbReference type="PANTHER" id="PTHR42748:SF31">
    <property type="entry name" value="NMRA-LIKE DOMAIN-CONTAINING PROTEIN-RELATED"/>
    <property type="match status" value="1"/>
</dbReference>